<sequence length="67" mass="7199">MIPFSHTLLAGVSATYVLEIVAMGDLGSLCAERINCEKELGTTFASLLRLHIRANGGVSCTEEQECK</sequence>
<evidence type="ECO:0000313" key="1">
    <source>
        <dbReference type="EMBL" id="KAL2630808.1"/>
    </source>
</evidence>
<gene>
    <name evidence="1" type="ORF">R1flu_015494</name>
</gene>
<proteinExistence type="predicted"/>
<dbReference type="EMBL" id="JBHFFA010000004">
    <property type="protein sequence ID" value="KAL2630808.1"/>
    <property type="molecule type" value="Genomic_DNA"/>
</dbReference>
<protein>
    <submittedName>
        <fullName evidence="1">Uncharacterized protein</fullName>
    </submittedName>
</protein>
<dbReference type="AlphaFoldDB" id="A0ABD1YJC2"/>
<organism evidence="1 2">
    <name type="scientific">Riccia fluitans</name>
    <dbReference type="NCBI Taxonomy" id="41844"/>
    <lineage>
        <taxon>Eukaryota</taxon>
        <taxon>Viridiplantae</taxon>
        <taxon>Streptophyta</taxon>
        <taxon>Embryophyta</taxon>
        <taxon>Marchantiophyta</taxon>
        <taxon>Marchantiopsida</taxon>
        <taxon>Marchantiidae</taxon>
        <taxon>Marchantiales</taxon>
        <taxon>Ricciaceae</taxon>
        <taxon>Riccia</taxon>
    </lineage>
</organism>
<reference evidence="1 2" key="1">
    <citation type="submission" date="2024-09" db="EMBL/GenBank/DDBJ databases">
        <title>Chromosome-scale assembly of Riccia fluitans.</title>
        <authorList>
            <person name="Paukszto L."/>
            <person name="Sawicki J."/>
            <person name="Karawczyk K."/>
            <person name="Piernik-Szablinska J."/>
            <person name="Szczecinska M."/>
            <person name="Mazdziarz M."/>
        </authorList>
    </citation>
    <scope>NUCLEOTIDE SEQUENCE [LARGE SCALE GENOMIC DNA]</scope>
    <source>
        <strain evidence="1">Rf_01</strain>
        <tissue evidence="1">Aerial parts of the thallus</tissue>
    </source>
</reference>
<evidence type="ECO:0000313" key="2">
    <source>
        <dbReference type="Proteomes" id="UP001605036"/>
    </source>
</evidence>
<comment type="caution">
    <text evidence="1">The sequence shown here is derived from an EMBL/GenBank/DDBJ whole genome shotgun (WGS) entry which is preliminary data.</text>
</comment>
<name>A0ABD1YJC2_9MARC</name>
<dbReference type="Proteomes" id="UP001605036">
    <property type="component" value="Unassembled WGS sequence"/>
</dbReference>
<accession>A0ABD1YJC2</accession>
<keyword evidence="2" id="KW-1185">Reference proteome</keyword>